<keyword evidence="6" id="KW-1185">Reference proteome</keyword>
<sequence length="686" mass="75316">MEKQGAATPAAADDSFVAPRQQQHRISRSRWPLIVAALLLAVWSLRPRQGTWFPLRDSNPSPAVSKSFSWDEVRAKPYLDYHDCYDDLSEGGFKCARLELPMDYWNGTTDATVSIAILKSPAAVPVTHPKYGGPILLNPGGPGGSGTSFAVMVADAFRQLVDDEDGKYFDFIGFDPRGVGFSTPAIRCLDDPLLEQSWAVRTLEEGVFGASDAAFGRLWSIGTARLKSCSLPRTDGEADIRKYASTASVARDMVEIVERHGEWREKEAERLMSEGRTSPGRQFSKSAVEVPEVLKHHVGKEKLNYWGFSYGTYLGNTFAAMFPDRVHRLIVDGVVDAYDYKKTIWMDNLVDTEKDMDLLYYHCARVGYPTCALANVTGKTTEECVKNRTLNILQSLYHNPLPVIDAASPEVVTFSDIKWIVFMTLYSPLQGFPYLASLLADIERGDGSAIADFLRAVHTFSCPADETSAQQQAMQERKIDATSGGLGLMQQDATLAIACGDGDDQSWLTRDGFREHIANLTKLSPSIGEMWAEIRMGCVHWQIRPVHRFEGLWVGNTSHPLLEIGNIADPVTPGRFAKKMAKGFPGAVALIQDSAGHCSLAAPSKCTMGYVKQYFQTGELPPEDTLCKADALPFGPAPGEYAVHDIETARLVEAQATIAKAMYAAGGGFLSSVSSRHAGMRDALWT</sequence>
<comment type="caution">
    <text evidence="5">The sequence shown here is derived from an EMBL/GenBank/DDBJ whole genome shotgun (WGS) entry which is preliminary data.</text>
</comment>
<dbReference type="InterPro" id="IPR029058">
    <property type="entry name" value="AB_hydrolase_fold"/>
</dbReference>
<dbReference type="PANTHER" id="PTHR43248:SF25">
    <property type="entry name" value="AB HYDROLASE-1 DOMAIN-CONTAINING PROTEIN-RELATED"/>
    <property type="match status" value="1"/>
</dbReference>
<reference evidence="5" key="1">
    <citation type="submission" date="2023-04" db="EMBL/GenBank/DDBJ databases">
        <title>Black Yeasts Isolated from many extreme environments.</title>
        <authorList>
            <person name="Coleine C."/>
            <person name="Stajich J.E."/>
            <person name="Selbmann L."/>
        </authorList>
    </citation>
    <scope>NUCLEOTIDE SEQUENCE</scope>
    <source>
        <strain evidence="5">CCFEE 5312</strain>
    </source>
</reference>
<evidence type="ECO:0000256" key="2">
    <source>
        <dbReference type="ARBA" id="ARBA00022801"/>
    </source>
</evidence>
<dbReference type="InterPro" id="IPR013595">
    <property type="entry name" value="Pept_S33_TAP-like_C"/>
</dbReference>
<evidence type="ECO:0000256" key="1">
    <source>
        <dbReference type="ARBA" id="ARBA00010088"/>
    </source>
</evidence>
<dbReference type="Pfam" id="PF08386">
    <property type="entry name" value="Abhydrolase_4"/>
    <property type="match status" value="1"/>
</dbReference>
<keyword evidence="2" id="KW-0378">Hydrolase</keyword>
<organism evidence="5 6">
    <name type="scientific">Extremus antarcticus</name>
    <dbReference type="NCBI Taxonomy" id="702011"/>
    <lineage>
        <taxon>Eukaryota</taxon>
        <taxon>Fungi</taxon>
        <taxon>Dikarya</taxon>
        <taxon>Ascomycota</taxon>
        <taxon>Pezizomycotina</taxon>
        <taxon>Dothideomycetes</taxon>
        <taxon>Dothideomycetidae</taxon>
        <taxon>Mycosphaerellales</taxon>
        <taxon>Extremaceae</taxon>
        <taxon>Extremus</taxon>
    </lineage>
</organism>
<dbReference type="Pfam" id="PF00561">
    <property type="entry name" value="Abhydrolase_1"/>
    <property type="match status" value="1"/>
</dbReference>
<dbReference type="InterPro" id="IPR000073">
    <property type="entry name" value="AB_hydrolase_1"/>
</dbReference>
<comment type="similarity">
    <text evidence="1">Belongs to the peptidase S33 family.</text>
</comment>
<feature type="domain" description="AB hydrolase-1" evidence="3">
    <location>
        <begin position="134"/>
        <end position="334"/>
    </location>
</feature>
<proteinExistence type="inferred from homology"/>
<dbReference type="AlphaFoldDB" id="A0AAJ0DSB9"/>
<evidence type="ECO:0000313" key="6">
    <source>
        <dbReference type="Proteomes" id="UP001271007"/>
    </source>
</evidence>
<dbReference type="SUPFAM" id="SSF53474">
    <property type="entry name" value="alpha/beta-Hydrolases"/>
    <property type="match status" value="1"/>
</dbReference>
<dbReference type="EMBL" id="JAWDJX010000008">
    <property type="protein sequence ID" value="KAK3055706.1"/>
    <property type="molecule type" value="Genomic_DNA"/>
</dbReference>
<protein>
    <submittedName>
        <fullName evidence="5">Uncharacterized protein</fullName>
    </submittedName>
</protein>
<name>A0AAJ0DSB9_9PEZI</name>
<dbReference type="Gene3D" id="3.40.50.1820">
    <property type="entry name" value="alpha/beta hydrolase"/>
    <property type="match status" value="1"/>
</dbReference>
<gene>
    <name evidence="5" type="ORF">LTR09_003627</name>
</gene>
<dbReference type="InterPro" id="IPR051601">
    <property type="entry name" value="Serine_prot/Carboxylest_S33"/>
</dbReference>
<dbReference type="Proteomes" id="UP001271007">
    <property type="component" value="Unassembled WGS sequence"/>
</dbReference>
<evidence type="ECO:0000259" key="3">
    <source>
        <dbReference type="Pfam" id="PF00561"/>
    </source>
</evidence>
<feature type="domain" description="Peptidase S33 tripeptidyl aminopeptidase-like C-terminal" evidence="4">
    <location>
        <begin position="525"/>
        <end position="627"/>
    </location>
</feature>
<evidence type="ECO:0000259" key="4">
    <source>
        <dbReference type="Pfam" id="PF08386"/>
    </source>
</evidence>
<dbReference type="PANTHER" id="PTHR43248">
    <property type="entry name" value="2-SUCCINYL-6-HYDROXY-2,4-CYCLOHEXADIENE-1-CARBOXYLATE SYNTHASE"/>
    <property type="match status" value="1"/>
</dbReference>
<evidence type="ECO:0000313" key="5">
    <source>
        <dbReference type="EMBL" id="KAK3055706.1"/>
    </source>
</evidence>
<dbReference type="GO" id="GO:0016787">
    <property type="term" value="F:hydrolase activity"/>
    <property type="evidence" value="ECO:0007669"/>
    <property type="project" value="UniProtKB-KW"/>
</dbReference>
<accession>A0AAJ0DSB9</accession>